<evidence type="ECO:0000256" key="1">
    <source>
        <dbReference type="ARBA" id="ARBA00006226"/>
    </source>
</evidence>
<comment type="caution">
    <text evidence="3">The sequence shown here is derived from an EMBL/GenBank/DDBJ whole genome shotgun (WGS) entry which is preliminary data.</text>
</comment>
<dbReference type="Gene3D" id="3.30.2310.20">
    <property type="entry name" value="RelE-like"/>
    <property type="match status" value="1"/>
</dbReference>
<evidence type="ECO:0000313" key="4">
    <source>
        <dbReference type="Proteomes" id="UP001139486"/>
    </source>
</evidence>
<organism evidence="3 4">
    <name type="scientific">Sphingomonas liriopis</name>
    <dbReference type="NCBI Taxonomy" id="2949094"/>
    <lineage>
        <taxon>Bacteria</taxon>
        <taxon>Pseudomonadati</taxon>
        <taxon>Pseudomonadota</taxon>
        <taxon>Alphaproteobacteria</taxon>
        <taxon>Sphingomonadales</taxon>
        <taxon>Sphingomonadaceae</taxon>
        <taxon>Sphingomonas</taxon>
    </lineage>
</organism>
<reference evidence="3" key="1">
    <citation type="submission" date="2022-05" db="EMBL/GenBank/DDBJ databases">
        <title>Sphingomonas sp. strain RP10 Genome sequencing and assembly.</title>
        <authorList>
            <person name="Kim I."/>
        </authorList>
    </citation>
    <scope>NUCLEOTIDE SEQUENCE</scope>
    <source>
        <strain evidence="3">RP10</strain>
    </source>
</reference>
<dbReference type="PANTHER" id="PTHR33755">
    <property type="entry name" value="TOXIN PARE1-RELATED"/>
    <property type="match status" value="1"/>
</dbReference>
<comment type="similarity">
    <text evidence="1">Belongs to the RelE toxin family.</text>
</comment>
<sequence length="95" mass="11099">MTRARWTRRARADLSRIDDFNVRNDPAFADAVGRAAIAAGDFLAEFPHAGSMLDDGERKWRVPHTDYILVYRVTNGDVEILRAYHGREDWRRRRL</sequence>
<dbReference type="AlphaFoldDB" id="A0A9X2KQA5"/>
<dbReference type="InterPro" id="IPR035093">
    <property type="entry name" value="RelE/ParE_toxin_dom_sf"/>
</dbReference>
<evidence type="ECO:0000256" key="2">
    <source>
        <dbReference type="ARBA" id="ARBA00022649"/>
    </source>
</evidence>
<protein>
    <submittedName>
        <fullName evidence="3">Type II toxin-antitoxin system RelE/ParE family toxin</fullName>
    </submittedName>
</protein>
<dbReference type="InterPro" id="IPR051803">
    <property type="entry name" value="TA_system_RelE-like_toxin"/>
</dbReference>
<dbReference type="EMBL" id="JAMLDY010000013">
    <property type="protein sequence ID" value="MCP3735534.1"/>
    <property type="molecule type" value="Genomic_DNA"/>
</dbReference>
<dbReference type="Proteomes" id="UP001139486">
    <property type="component" value="Unassembled WGS sequence"/>
</dbReference>
<proteinExistence type="inferred from homology"/>
<accession>A0A9X2KQA5</accession>
<keyword evidence="2" id="KW-1277">Toxin-antitoxin system</keyword>
<dbReference type="Pfam" id="PF05016">
    <property type="entry name" value="ParE_toxin"/>
    <property type="match status" value="1"/>
</dbReference>
<keyword evidence="4" id="KW-1185">Reference proteome</keyword>
<dbReference type="InterPro" id="IPR007712">
    <property type="entry name" value="RelE/ParE_toxin"/>
</dbReference>
<gene>
    <name evidence="3" type="ORF">M9979_11695</name>
</gene>
<evidence type="ECO:0000313" key="3">
    <source>
        <dbReference type="EMBL" id="MCP3735534.1"/>
    </source>
</evidence>
<name>A0A9X2KQA5_9SPHN</name>
<dbReference type="RefSeq" id="WP_254289534.1">
    <property type="nucleotide sequence ID" value="NZ_JAMLDY010000013.1"/>
</dbReference>